<accession>A0ACC3DU28</accession>
<protein>
    <submittedName>
        <fullName evidence="1">Uncharacterized protein</fullName>
    </submittedName>
</protein>
<gene>
    <name evidence="1" type="ORF">LTS18_003052</name>
</gene>
<name>A0ACC3DU28_9PEZI</name>
<keyword evidence="2" id="KW-1185">Reference proteome</keyword>
<organism evidence="1 2">
    <name type="scientific">Coniosporium uncinatum</name>
    <dbReference type="NCBI Taxonomy" id="93489"/>
    <lineage>
        <taxon>Eukaryota</taxon>
        <taxon>Fungi</taxon>
        <taxon>Dikarya</taxon>
        <taxon>Ascomycota</taxon>
        <taxon>Pezizomycotina</taxon>
        <taxon>Dothideomycetes</taxon>
        <taxon>Dothideomycetes incertae sedis</taxon>
        <taxon>Coniosporium</taxon>
    </lineage>
</organism>
<evidence type="ECO:0000313" key="2">
    <source>
        <dbReference type="Proteomes" id="UP001186974"/>
    </source>
</evidence>
<feature type="non-terminal residue" evidence="1">
    <location>
        <position position="1"/>
    </location>
</feature>
<proteinExistence type="predicted"/>
<evidence type="ECO:0000313" key="1">
    <source>
        <dbReference type="EMBL" id="KAK3080127.1"/>
    </source>
</evidence>
<sequence>APAVLSYLQTNDLTPSFNFHPPGLQQHFHAPTPLHLAASVGSAVVVNALLIKGGADPGMRNPEGKTAFEIAGERGVRDTFRVARWELGEEKWDWDGAGVPGPISRKEVETREKAEREEADKEEKERRAREKERLRVEEEQRVAGRRERKFGKGVGLAEKTGAEKREEESRGMTPEMRMRLERERRARAAEERMRRLQG</sequence>
<dbReference type="EMBL" id="JAWDJW010000726">
    <property type="protein sequence ID" value="KAK3080127.1"/>
    <property type="molecule type" value="Genomic_DNA"/>
</dbReference>
<dbReference type="Proteomes" id="UP001186974">
    <property type="component" value="Unassembled WGS sequence"/>
</dbReference>
<reference evidence="1" key="1">
    <citation type="submission" date="2024-09" db="EMBL/GenBank/DDBJ databases">
        <title>Black Yeasts Isolated from many extreme environments.</title>
        <authorList>
            <person name="Coleine C."/>
            <person name="Stajich J.E."/>
            <person name="Selbmann L."/>
        </authorList>
    </citation>
    <scope>NUCLEOTIDE SEQUENCE</scope>
    <source>
        <strain evidence="1">CCFEE 5737</strain>
    </source>
</reference>
<comment type="caution">
    <text evidence="1">The sequence shown here is derived from an EMBL/GenBank/DDBJ whole genome shotgun (WGS) entry which is preliminary data.</text>
</comment>